<keyword evidence="4" id="KW-0378">Hydrolase</keyword>
<protein>
    <recommendedName>
        <fullName evidence="6">methylated diphthine methylhydrolase</fullName>
        <ecNumber evidence="6">3.1.1.97</ecNumber>
    </recommendedName>
</protein>
<dbReference type="Proteomes" id="UP000774804">
    <property type="component" value="Unassembled WGS sequence"/>
</dbReference>
<keyword evidence="3" id="KW-0677">Repeat</keyword>
<dbReference type="GO" id="GO:0017183">
    <property type="term" value="P:protein histidyl modification to diphthamide"/>
    <property type="evidence" value="ECO:0007669"/>
    <property type="project" value="TreeGrafter"/>
</dbReference>
<dbReference type="Proteomes" id="UP000697107">
    <property type="component" value="Unassembled WGS sequence"/>
</dbReference>
<dbReference type="VEuPathDB" id="FungiDB:PC110_g12528"/>
<dbReference type="PANTHER" id="PTHR46042">
    <property type="entry name" value="DIPHTHINE METHYLTRANSFERASE"/>
    <property type="match status" value="1"/>
</dbReference>
<evidence type="ECO:0000256" key="5">
    <source>
        <dbReference type="ARBA" id="ARBA00038092"/>
    </source>
</evidence>
<evidence type="ECO:0000313" key="11">
    <source>
        <dbReference type="EMBL" id="KAG2975492.1"/>
    </source>
</evidence>
<feature type="region of interest" description="Disordered" evidence="9">
    <location>
        <begin position="408"/>
        <end position="464"/>
    </location>
</feature>
<reference evidence="11" key="1">
    <citation type="submission" date="2018-10" db="EMBL/GenBank/DDBJ databases">
        <title>Effector identification in a new, highly contiguous assembly of the strawberry crown rot pathogen Phytophthora cactorum.</title>
        <authorList>
            <person name="Armitage A.D."/>
            <person name="Nellist C.F."/>
            <person name="Bates H."/>
            <person name="Vickerstaff R.J."/>
            <person name="Harrison R.J."/>
        </authorList>
    </citation>
    <scope>NUCLEOTIDE SEQUENCE</scope>
    <source>
        <strain evidence="10">4032</strain>
        <strain evidence="11">P415</strain>
    </source>
</reference>
<dbReference type="GO" id="GO:0061685">
    <property type="term" value="F:diphthine methylesterase activity"/>
    <property type="evidence" value="ECO:0007669"/>
    <property type="project" value="UniProtKB-EC"/>
</dbReference>
<dbReference type="InterPro" id="IPR001680">
    <property type="entry name" value="WD40_rpt"/>
</dbReference>
<dbReference type="Pfam" id="PF00400">
    <property type="entry name" value="WD40"/>
    <property type="match status" value="1"/>
</dbReference>
<comment type="pathway">
    <text evidence="1">Protein modification; peptidyl-diphthamide biosynthesis.</text>
</comment>
<accession>A0A8T1FLV3</accession>
<dbReference type="InterPro" id="IPR015943">
    <property type="entry name" value="WD40/YVTN_repeat-like_dom_sf"/>
</dbReference>
<evidence type="ECO:0000313" key="12">
    <source>
        <dbReference type="Proteomes" id="UP000697107"/>
    </source>
</evidence>
<dbReference type="AlphaFoldDB" id="A0A8T1FLV3"/>
<dbReference type="EMBL" id="RCML01000491">
    <property type="protein sequence ID" value="KAG2975492.1"/>
    <property type="molecule type" value="Genomic_DNA"/>
</dbReference>
<organism evidence="11 12">
    <name type="scientific">Phytophthora cactorum</name>
    <dbReference type="NCBI Taxonomy" id="29920"/>
    <lineage>
        <taxon>Eukaryota</taxon>
        <taxon>Sar</taxon>
        <taxon>Stramenopiles</taxon>
        <taxon>Oomycota</taxon>
        <taxon>Peronosporomycetes</taxon>
        <taxon>Peronosporales</taxon>
        <taxon>Peronosporaceae</taxon>
        <taxon>Phytophthora</taxon>
    </lineage>
</organism>
<keyword evidence="2 8" id="KW-0853">WD repeat</keyword>
<proteinExistence type="inferred from homology"/>
<evidence type="ECO:0000256" key="6">
    <source>
        <dbReference type="ARBA" id="ARBA00039131"/>
    </source>
</evidence>
<dbReference type="Gene3D" id="2.130.10.10">
    <property type="entry name" value="YVTN repeat-like/Quinoprotein amine dehydrogenase"/>
    <property type="match status" value="1"/>
</dbReference>
<evidence type="ECO:0000256" key="1">
    <source>
        <dbReference type="ARBA" id="ARBA00005156"/>
    </source>
</evidence>
<comment type="similarity">
    <text evidence="5">Belongs to the DPH7 family.</text>
</comment>
<dbReference type="PANTHER" id="PTHR46042:SF1">
    <property type="entry name" value="DIPHTHINE METHYLTRANSFERASE"/>
    <property type="match status" value="1"/>
</dbReference>
<comment type="catalytic activity">
    <reaction evidence="7">
        <text>diphthine methyl ester-[translation elongation factor 2] + H2O = diphthine-[translation elongation factor 2] + methanol + H(+)</text>
        <dbReference type="Rhea" id="RHEA:42656"/>
        <dbReference type="Rhea" id="RHEA-COMP:10172"/>
        <dbReference type="Rhea" id="RHEA-COMP:10173"/>
        <dbReference type="ChEBI" id="CHEBI:15377"/>
        <dbReference type="ChEBI" id="CHEBI:15378"/>
        <dbReference type="ChEBI" id="CHEBI:17790"/>
        <dbReference type="ChEBI" id="CHEBI:79005"/>
        <dbReference type="ChEBI" id="CHEBI:82696"/>
        <dbReference type="EC" id="3.1.1.97"/>
    </reaction>
</comment>
<evidence type="ECO:0000256" key="9">
    <source>
        <dbReference type="SAM" id="MobiDB-lite"/>
    </source>
</evidence>
<evidence type="ECO:0000256" key="2">
    <source>
        <dbReference type="ARBA" id="ARBA00022574"/>
    </source>
</evidence>
<evidence type="ECO:0000313" key="10">
    <source>
        <dbReference type="EMBL" id="KAG2909402.1"/>
    </source>
</evidence>
<comment type="caution">
    <text evidence="11">The sequence shown here is derived from an EMBL/GenBank/DDBJ whole genome shotgun (WGS) entry which is preliminary data.</text>
</comment>
<name>A0A8T1FLV3_9STRA</name>
<dbReference type="InterPro" id="IPR036322">
    <property type="entry name" value="WD40_repeat_dom_sf"/>
</dbReference>
<evidence type="ECO:0000256" key="3">
    <source>
        <dbReference type="ARBA" id="ARBA00022737"/>
    </source>
</evidence>
<dbReference type="EC" id="3.1.1.97" evidence="6"/>
<dbReference type="PROSITE" id="PS50082">
    <property type="entry name" value="WD_REPEATS_2"/>
    <property type="match status" value="1"/>
</dbReference>
<gene>
    <name evidence="10" type="ORF">PC115_g13272</name>
    <name evidence="11" type="ORF">PC118_g13897</name>
</gene>
<dbReference type="SMART" id="SM00320">
    <property type="entry name" value="WD40"/>
    <property type="match status" value="3"/>
</dbReference>
<feature type="compositionally biased region" description="Low complexity" evidence="9">
    <location>
        <begin position="367"/>
        <end position="380"/>
    </location>
</feature>
<evidence type="ECO:0000256" key="7">
    <source>
        <dbReference type="ARBA" id="ARBA00047551"/>
    </source>
</evidence>
<feature type="region of interest" description="Disordered" evidence="9">
    <location>
        <begin position="367"/>
        <end position="386"/>
    </location>
</feature>
<dbReference type="InterPro" id="IPR052415">
    <property type="entry name" value="Diphthine_MTase"/>
</dbReference>
<dbReference type="EMBL" id="RCMI01000469">
    <property type="protein sequence ID" value="KAG2909402.1"/>
    <property type="molecule type" value="Genomic_DNA"/>
</dbReference>
<feature type="repeat" description="WD" evidence="8">
    <location>
        <begin position="232"/>
        <end position="265"/>
    </location>
</feature>
<dbReference type="GO" id="GO:0005737">
    <property type="term" value="C:cytoplasm"/>
    <property type="evidence" value="ECO:0007669"/>
    <property type="project" value="TreeGrafter"/>
</dbReference>
<dbReference type="SUPFAM" id="SSF50978">
    <property type="entry name" value="WD40 repeat-like"/>
    <property type="match status" value="1"/>
</dbReference>
<evidence type="ECO:0000256" key="4">
    <source>
        <dbReference type="ARBA" id="ARBA00022801"/>
    </source>
</evidence>
<evidence type="ECO:0000256" key="8">
    <source>
        <dbReference type="PROSITE-ProRule" id="PRU00221"/>
    </source>
</evidence>
<sequence length="464" mass="50373">MDATLATFDTVETADCVESCPAAGFESSMVVATYQLHKAVEIGEPEDRRSGTLQHFQLSCDDAASTDGANVSVQKLEETTTSSGIFDIKWSTEAMNGKAVLGAATAGGSLELYELVREGNAQTLRHSGLSTDADADSMCLSLDWNNRMHSNAQPSICVSHSDGALSVWDIASQGIVQKAKWRAHDLFGSPIEAWIAAFNCHDPNVLFSGADDAALKGWDLRAGTTAPTFKNVRQYSMGVCSIQFHPHDERLVAVGSYDEQVAIWDHRSMTRPLAVYGAGGGVWRLKWHPAESRKELLLAACMHNGFQLLELAEDQTELRKAASYDRHDSLAYGMDWWLHPAVLQAKAPVDLPRRLCTSLFTTMPTAVPASPSATSPPAKSDSGMLSKTWMTKPPVALGSFAAWFQHHPPRIPSGDDDARVEIDGVPPTSLRKPSYEGRNCKPMTSISGPQPHPARATVAWRGAR</sequence>